<evidence type="ECO:0000256" key="10">
    <source>
        <dbReference type="ARBA" id="ARBA00023004"/>
    </source>
</evidence>
<keyword evidence="7" id="KW-0479">Metal-binding</keyword>
<keyword evidence="8" id="KW-0249">Electron transport</keyword>
<comment type="cofactor">
    <cofactor evidence="1">
        <name>heme b</name>
        <dbReference type="ChEBI" id="CHEBI:60344"/>
    </cofactor>
</comment>
<dbReference type="PANTHER" id="PTHR30529">
    <property type="entry name" value="CYTOCHROME B561"/>
    <property type="match status" value="1"/>
</dbReference>
<evidence type="ECO:0000256" key="3">
    <source>
        <dbReference type="ARBA" id="ARBA00022448"/>
    </source>
</evidence>
<feature type="transmembrane region" description="Helical" evidence="13">
    <location>
        <begin position="47"/>
        <end position="67"/>
    </location>
</feature>
<evidence type="ECO:0000313" key="15">
    <source>
        <dbReference type="EMBL" id="WCT79799.1"/>
    </source>
</evidence>
<keyword evidence="9 13" id="KW-1133">Transmembrane helix</keyword>
<keyword evidence="4" id="KW-1003">Cell membrane</keyword>
<feature type="domain" description="Cytochrome b561 bacterial/Ni-hydrogenase" evidence="14">
    <location>
        <begin position="6"/>
        <end position="173"/>
    </location>
</feature>
<dbReference type="InterPro" id="IPR016174">
    <property type="entry name" value="Di-haem_cyt_TM"/>
</dbReference>
<dbReference type="PANTHER" id="PTHR30529:SF1">
    <property type="entry name" value="CYTOCHROME B561 HOMOLOG 2"/>
    <property type="match status" value="1"/>
</dbReference>
<dbReference type="Proteomes" id="UP001218231">
    <property type="component" value="Plasmid unnamed1"/>
</dbReference>
<feature type="transmembrane region" description="Helical" evidence="13">
    <location>
        <begin position="146"/>
        <end position="163"/>
    </location>
</feature>
<evidence type="ECO:0000256" key="8">
    <source>
        <dbReference type="ARBA" id="ARBA00022982"/>
    </source>
</evidence>
<proteinExistence type="inferred from homology"/>
<dbReference type="Pfam" id="PF01292">
    <property type="entry name" value="Ni_hydr_CYTB"/>
    <property type="match status" value="1"/>
</dbReference>
<evidence type="ECO:0000256" key="7">
    <source>
        <dbReference type="ARBA" id="ARBA00022723"/>
    </source>
</evidence>
<evidence type="ECO:0000256" key="12">
    <source>
        <dbReference type="ARBA" id="ARBA00037975"/>
    </source>
</evidence>
<evidence type="ECO:0000259" key="14">
    <source>
        <dbReference type="Pfam" id="PF01292"/>
    </source>
</evidence>
<comment type="similarity">
    <text evidence="12">Belongs to the cytochrome b561 family.</text>
</comment>
<evidence type="ECO:0000256" key="1">
    <source>
        <dbReference type="ARBA" id="ARBA00001970"/>
    </source>
</evidence>
<sequence length="181" mass="20180">MEPVTRYPLAMRVLHWLRALLILGLIAVGFTMTSLPDTATVKFTTLYPMHKEFGVLVWLVVVVQLAIRRQSRLPLPPVGLKPWEARLSHGVHIAMLGLAFVVPLMGYGMSASFTQSDGVPFFGFEVPELLPKNDHAFAVFQLLHKVLAYTLLGLVALHVAGVFKHRFLDADKANDVLPRML</sequence>
<feature type="transmembrane region" description="Helical" evidence="13">
    <location>
        <begin position="16"/>
        <end position="35"/>
    </location>
</feature>
<evidence type="ECO:0000313" key="16">
    <source>
        <dbReference type="Proteomes" id="UP001218231"/>
    </source>
</evidence>
<keyword evidence="3" id="KW-0813">Transport</keyword>
<comment type="subcellular location">
    <subcellularLocation>
        <location evidence="2">Cell membrane</location>
        <topology evidence="2">Multi-pass membrane protein</topology>
    </subcellularLocation>
</comment>
<protein>
    <submittedName>
        <fullName evidence="15">Cytochrome b/b6 domain-containing protein</fullName>
    </submittedName>
</protein>
<accession>A0ABY7U619</accession>
<dbReference type="InterPro" id="IPR011577">
    <property type="entry name" value="Cyt_b561_bac/Ni-Hgenase"/>
</dbReference>
<feature type="transmembrane region" description="Helical" evidence="13">
    <location>
        <begin position="87"/>
        <end position="107"/>
    </location>
</feature>
<evidence type="ECO:0000256" key="6">
    <source>
        <dbReference type="ARBA" id="ARBA00022692"/>
    </source>
</evidence>
<keyword evidence="11 13" id="KW-0472">Membrane</keyword>
<evidence type="ECO:0000256" key="9">
    <source>
        <dbReference type="ARBA" id="ARBA00022989"/>
    </source>
</evidence>
<keyword evidence="16" id="KW-1185">Reference proteome</keyword>
<name>A0ABY7U619_9SPHN</name>
<reference evidence="15 16" key="1">
    <citation type="submission" date="2023-02" db="EMBL/GenBank/DDBJ databases">
        <title>Genome sequence of Novosphingobium humi KACC 19094.</title>
        <authorList>
            <person name="Kim S."/>
            <person name="Heo J."/>
            <person name="Kwon S.-W."/>
        </authorList>
    </citation>
    <scope>NUCLEOTIDE SEQUENCE [LARGE SCALE GENOMIC DNA]</scope>
    <source>
        <strain evidence="15 16">KACC 19094</strain>
        <plasmid evidence="15 16">unnamed1</plasmid>
    </source>
</reference>
<geneLocation type="plasmid" evidence="15 16">
    <name>unnamed1</name>
</geneLocation>
<dbReference type="Gene3D" id="1.20.950.20">
    <property type="entry name" value="Transmembrane di-heme cytochromes, Chain C"/>
    <property type="match status" value="1"/>
</dbReference>
<dbReference type="EMBL" id="CP117418">
    <property type="protein sequence ID" value="WCT79799.1"/>
    <property type="molecule type" value="Genomic_DNA"/>
</dbReference>
<evidence type="ECO:0000256" key="13">
    <source>
        <dbReference type="SAM" id="Phobius"/>
    </source>
</evidence>
<evidence type="ECO:0000256" key="4">
    <source>
        <dbReference type="ARBA" id="ARBA00022475"/>
    </source>
</evidence>
<keyword evidence="10" id="KW-0408">Iron</keyword>
<evidence type="ECO:0000256" key="11">
    <source>
        <dbReference type="ARBA" id="ARBA00023136"/>
    </source>
</evidence>
<evidence type="ECO:0000256" key="2">
    <source>
        <dbReference type="ARBA" id="ARBA00004651"/>
    </source>
</evidence>
<dbReference type="RefSeq" id="WP_273620070.1">
    <property type="nucleotide sequence ID" value="NZ_CP117418.1"/>
</dbReference>
<dbReference type="SUPFAM" id="SSF81342">
    <property type="entry name" value="Transmembrane di-heme cytochromes"/>
    <property type="match status" value="1"/>
</dbReference>
<dbReference type="InterPro" id="IPR052168">
    <property type="entry name" value="Cytochrome_b561_oxidase"/>
</dbReference>
<organism evidence="15 16">
    <name type="scientific">Novosphingobium humi</name>
    <dbReference type="NCBI Taxonomy" id="2282397"/>
    <lineage>
        <taxon>Bacteria</taxon>
        <taxon>Pseudomonadati</taxon>
        <taxon>Pseudomonadota</taxon>
        <taxon>Alphaproteobacteria</taxon>
        <taxon>Sphingomonadales</taxon>
        <taxon>Sphingomonadaceae</taxon>
        <taxon>Novosphingobium</taxon>
    </lineage>
</organism>
<keyword evidence="15" id="KW-0614">Plasmid</keyword>
<keyword evidence="5" id="KW-0349">Heme</keyword>
<evidence type="ECO:0000256" key="5">
    <source>
        <dbReference type="ARBA" id="ARBA00022617"/>
    </source>
</evidence>
<gene>
    <name evidence="15" type="ORF">PQ457_17180</name>
</gene>
<keyword evidence="6 13" id="KW-0812">Transmembrane</keyword>